<evidence type="ECO:0000256" key="5">
    <source>
        <dbReference type="ARBA" id="ARBA00022989"/>
    </source>
</evidence>
<keyword evidence="6 7" id="KW-0472">Membrane</keyword>
<keyword evidence="5 7" id="KW-1133">Transmembrane helix</keyword>
<feature type="transmembrane region" description="Helical" evidence="7">
    <location>
        <begin position="48"/>
        <end position="67"/>
    </location>
</feature>
<protein>
    <recommendedName>
        <fullName evidence="8">EamA domain-containing protein</fullName>
    </recommendedName>
</protein>
<name>E7GKD9_CLOS6</name>
<feature type="transmembrane region" description="Helical" evidence="7">
    <location>
        <begin position="79"/>
        <end position="96"/>
    </location>
</feature>
<feature type="transmembrane region" description="Helical" evidence="7">
    <location>
        <begin position="108"/>
        <end position="125"/>
    </location>
</feature>
<reference evidence="9 10" key="1">
    <citation type="submission" date="2010-12" db="EMBL/GenBank/DDBJ databases">
        <title>The Genome Sequence of Clostridium symbiosum strain WAL-14163.</title>
        <authorList>
            <person name="Earl A."/>
            <person name="Ward D."/>
            <person name="Feldgarden M."/>
            <person name="Gevers D."/>
            <person name="Finegold S.M."/>
            <person name="Summanen P.H."/>
            <person name="Molitoris D.R."/>
            <person name="Vaisanen M.L."/>
            <person name="Daigneault M."/>
            <person name="Young S.K."/>
            <person name="Zeng Q."/>
            <person name="Gargeya S."/>
            <person name="Fitzgerald M."/>
            <person name="Haas B."/>
            <person name="Abouelleil A."/>
            <person name="Alvarado L."/>
            <person name="Arachchi H.M."/>
            <person name="Berlin A."/>
            <person name="Brown A."/>
            <person name="Chapman S.B."/>
            <person name="Chen Z."/>
            <person name="Dunbar C."/>
            <person name="Freedman E."/>
            <person name="Gearin G."/>
            <person name="Gellesch M."/>
            <person name="Goldberg J."/>
            <person name="Griggs A."/>
            <person name="Gujja S."/>
            <person name="Heilman E."/>
            <person name="Heiman D."/>
            <person name="Howarth C."/>
            <person name="Larson L."/>
            <person name="Lui A."/>
            <person name="MacDonald P.J.P."/>
            <person name="Mehta T."/>
            <person name="Montmayeur A."/>
            <person name="Murphy C."/>
            <person name="Neiman D."/>
            <person name="Pearson M."/>
            <person name="Priest M."/>
            <person name="Roberts A."/>
            <person name="Saif S."/>
            <person name="Shea T."/>
            <person name="Shenoy N."/>
            <person name="Sisk P."/>
            <person name="Stolte C."/>
            <person name="Sykes S."/>
            <person name="White J."/>
            <person name="Yandava C."/>
            <person name="Nusbaum C."/>
            <person name="Birren B."/>
        </authorList>
    </citation>
    <scope>NUCLEOTIDE SEQUENCE [LARGE SCALE GENOMIC DNA]</scope>
    <source>
        <strain evidence="9 10">WAL-14163</strain>
    </source>
</reference>
<dbReference type="eggNOG" id="COG0697">
    <property type="taxonomic scope" value="Bacteria"/>
</dbReference>
<dbReference type="PANTHER" id="PTHR42920:SF5">
    <property type="entry name" value="EAMA DOMAIN-CONTAINING PROTEIN"/>
    <property type="match status" value="1"/>
</dbReference>
<evidence type="ECO:0000256" key="2">
    <source>
        <dbReference type="ARBA" id="ARBA00007362"/>
    </source>
</evidence>
<evidence type="ECO:0000259" key="8">
    <source>
        <dbReference type="Pfam" id="PF00892"/>
    </source>
</evidence>
<dbReference type="Proteomes" id="UP000002970">
    <property type="component" value="Unassembled WGS sequence"/>
</dbReference>
<evidence type="ECO:0000256" key="6">
    <source>
        <dbReference type="ARBA" id="ARBA00023136"/>
    </source>
</evidence>
<dbReference type="HOGENOM" id="CLU_1692472_0_0_9"/>
<comment type="similarity">
    <text evidence="2">Belongs to the EamA transporter family.</text>
</comment>
<evidence type="ECO:0000256" key="1">
    <source>
        <dbReference type="ARBA" id="ARBA00004651"/>
    </source>
</evidence>
<dbReference type="GO" id="GO:0005886">
    <property type="term" value="C:plasma membrane"/>
    <property type="evidence" value="ECO:0007669"/>
    <property type="project" value="UniProtKB-SubCell"/>
</dbReference>
<proteinExistence type="inferred from homology"/>
<comment type="subcellular location">
    <subcellularLocation>
        <location evidence="1">Cell membrane</location>
        <topology evidence="1">Multi-pass membrane protein</topology>
    </subcellularLocation>
</comment>
<evidence type="ECO:0000313" key="9">
    <source>
        <dbReference type="EMBL" id="EGA94747.1"/>
    </source>
</evidence>
<evidence type="ECO:0000313" key="10">
    <source>
        <dbReference type="Proteomes" id="UP000002970"/>
    </source>
</evidence>
<evidence type="ECO:0000256" key="3">
    <source>
        <dbReference type="ARBA" id="ARBA00022475"/>
    </source>
</evidence>
<dbReference type="AlphaFoldDB" id="E7GKD9"/>
<dbReference type="InterPro" id="IPR000620">
    <property type="entry name" value="EamA_dom"/>
</dbReference>
<accession>E7GKD9</accession>
<sequence>MISLFIAKSRVLQRGAVAGRGYEVLKSREGEIEMEATKGKMNDKTVKLLASAGLLLVTIVWGSAFVVMKNSMDVIKPTYLLAYRFTIATAGLILIFRKQVKSMTWADIKCGALLGIFLFISYYFQTYGLKFTTASKKCIYHNAVRDHRAVSALVF</sequence>
<keyword evidence="4 7" id="KW-0812">Transmembrane</keyword>
<dbReference type="EMBL" id="ADLQ01000034">
    <property type="protein sequence ID" value="EGA94747.1"/>
    <property type="molecule type" value="Genomic_DNA"/>
</dbReference>
<evidence type="ECO:0000256" key="4">
    <source>
        <dbReference type="ARBA" id="ARBA00022692"/>
    </source>
</evidence>
<organism evidence="9 10">
    <name type="scientific">Clostridium symbiosum (strain WAL-14163)</name>
    <dbReference type="NCBI Taxonomy" id="742740"/>
    <lineage>
        <taxon>Bacteria</taxon>
        <taxon>Bacillati</taxon>
        <taxon>Bacillota</taxon>
        <taxon>Clostridia</taxon>
        <taxon>Lachnospirales</taxon>
        <taxon>Lachnospiraceae</taxon>
        <taxon>Otoolea</taxon>
    </lineage>
</organism>
<dbReference type="Pfam" id="PF00892">
    <property type="entry name" value="EamA"/>
    <property type="match status" value="1"/>
</dbReference>
<feature type="domain" description="EamA" evidence="8">
    <location>
        <begin position="53"/>
        <end position="140"/>
    </location>
</feature>
<keyword evidence="10" id="KW-1185">Reference proteome</keyword>
<dbReference type="InterPro" id="IPR051258">
    <property type="entry name" value="Diverse_Substrate_Transporter"/>
</dbReference>
<evidence type="ECO:0000256" key="7">
    <source>
        <dbReference type="SAM" id="Phobius"/>
    </source>
</evidence>
<dbReference type="PANTHER" id="PTHR42920">
    <property type="entry name" value="OS03G0707200 PROTEIN-RELATED"/>
    <property type="match status" value="1"/>
</dbReference>
<gene>
    <name evidence="9" type="ORF">HMPREF9474_01384</name>
</gene>
<keyword evidence="3" id="KW-1003">Cell membrane</keyword>
<comment type="caution">
    <text evidence="9">The sequence shown here is derived from an EMBL/GenBank/DDBJ whole genome shotgun (WGS) entry which is preliminary data.</text>
</comment>